<accession>A0A2R8F0B5</accession>
<dbReference type="Gene3D" id="3.30.420.10">
    <property type="entry name" value="Ribonuclease H-like superfamily/Ribonuclease H"/>
    <property type="match status" value="1"/>
</dbReference>
<dbReference type="PANTHER" id="PTHR46564:SF1">
    <property type="entry name" value="TRANSPOSASE"/>
    <property type="match status" value="1"/>
</dbReference>
<reference evidence="3" key="1">
    <citation type="submission" date="2018-03" db="EMBL/GenBank/DDBJ databases">
        <authorList>
            <person name="Batty M. E."/>
            <person name="Batty M E."/>
        </authorList>
    </citation>
    <scope>NUCLEOTIDE SEQUENCE [LARGE SCALE GENOMIC DNA]</scope>
</reference>
<dbReference type="InterPro" id="IPR047655">
    <property type="entry name" value="Transpos_IS630-like"/>
</dbReference>
<name>A0A2R8F0B5_ORITS</name>
<dbReference type="GO" id="GO:0003676">
    <property type="term" value="F:nucleic acid binding"/>
    <property type="evidence" value="ECO:0007669"/>
    <property type="project" value="InterPro"/>
</dbReference>
<dbReference type="InterPro" id="IPR036397">
    <property type="entry name" value="RNaseH_sf"/>
</dbReference>
<gene>
    <name evidence="2" type="ORF">FPW1038_01417</name>
</gene>
<evidence type="ECO:0000259" key="1">
    <source>
        <dbReference type="Pfam" id="PF13358"/>
    </source>
</evidence>
<evidence type="ECO:0000313" key="2">
    <source>
        <dbReference type="EMBL" id="SPM44866.1"/>
    </source>
</evidence>
<feature type="domain" description="Tc1-like transposase DDE" evidence="1">
    <location>
        <begin position="21"/>
        <end position="159"/>
    </location>
</feature>
<evidence type="ECO:0000313" key="3">
    <source>
        <dbReference type="Proteomes" id="UP000244889"/>
    </source>
</evidence>
<organism evidence="2 3">
    <name type="scientific">Orientia tsutsugamushi</name>
    <name type="common">Rickettsia tsutsugamushi</name>
    <dbReference type="NCBI Taxonomy" id="784"/>
    <lineage>
        <taxon>Bacteria</taxon>
        <taxon>Pseudomonadati</taxon>
        <taxon>Pseudomonadota</taxon>
        <taxon>Alphaproteobacteria</taxon>
        <taxon>Rickettsiales</taxon>
        <taxon>Rickettsiaceae</taxon>
        <taxon>Rickettsieae</taxon>
        <taxon>Orientia</taxon>
    </lineage>
</organism>
<dbReference type="NCBIfam" id="NF033545">
    <property type="entry name" value="transpos_IS630"/>
    <property type="match status" value="1"/>
</dbReference>
<dbReference type="EMBL" id="OOHR01000007">
    <property type="protein sequence ID" value="SPM44866.1"/>
    <property type="molecule type" value="Genomic_DNA"/>
</dbReference>
<proteinExistence type="predicted"/>
<dbReference type="InterPro" id="IPR038717">
    <property type="entry name" value="Tc1-like_DDE_dom"/>
</dbReference>
<sequence>MDIVLRNEFIEKVKQIFKENLVFIDESGIEDNACREYGWSIKGTRCYGNKAYQHKSRVSMIAGLCNNQIIAPVIFEGNCNKAIFTTYVETILIKELRPGQIVIMDNINFHKNTIIKVLIESVGCSILFLHTYSLDLNPIEHYWFKIKNEIRKVTPQFKDISIAVEHLMKFV</sequence>
<dbReference type="AlphaFoldDB" id="A0A2R8F0B5"/>
<dbReference type="Pfam" id="PF13358">
    <property type="entry name" value="DDE_3"/>
    <property type="match status" value="1"/>
</dbReference>
<dbReference type="Proteomes" id="UP000244889">
    <property type="component" value="Unassembled WGS sequence"/>
</dbReference>
<protein>
    <submittedName>
        <fullName evidence="2">IS630 family transposase</fullName>
    </submittedName>
</protein>
<dbReference type="PANTHER" id="PTHR46564">
    <property type="entry name" value="TRANSPOSASE"/>
    <property type="match status" value="1"/>
</dbReference>